<sequence>MDSAPYAMLLDHKRPDVSLAGHRERVAANTFMSIWRRRYIIVLVVLLALGAAAAALMLMPRVYSSEAVIQLELAHRTSARPASAGAPAVVLEPAALVQNEARILRGRPLMRTVVEELGLAEQAAAPNRLAALLNFLPAHVADRVRQLGERLQPSPAAMEAAELRRDQAMRDILSRLSVTTDNRSYLVSIGYRANDPELAARVANAVAAAYLRREVEERRESAERRTAWIDDQIQQTSADLEKVRAEITQFRQRTNILEPGRGGAAGDAENVAQQQLRTLTSQLNAAILARMNEERRLSRVQEIVSAGGTPSASDVQGQPLISALLERELVARRDLGQMQTRLGSQHPRVAEAAAGLAEVRGRLAAESRRAIDIARADLTAARRTEAELTAALQTLQRGMIEAKPDEVALQSLQTGAQETQERLAALIRSRQQTLADAAIAPASAFLVMPAEPMRAAASPRPMIVMLIGLAGGGILGIGLGLLLERRDLGVRTSGDIEEAGGPRCLGMVPSLPSRDVAAMAKEAEHKVSDMPIFQEAIRSVGASVGLFDAARGCRLVLVTSAMPGEGKSTVCAALACALAASGRRVMLIDGVPGRRDVQPVEPAEFGDGNQVVPGSQTDSAAQNTMVVIRRRASLRAGADVFGTDRFRALIEEASKQFDVIIIEGAPVMLVADSLVLGRLVDTVIQVVRWADTKKAILSASLERMRDHGVAVDGIVVTRVNLRRHAALRFMDQCSFYVKERRFYDRLAGNGRASRRARAI</sequence>
<comment type="caution">
    <text evidence="11">The sequence shown here is derived from an EMBL/GenBank/DDBJ whole genome shotgun (WGS) entry which is preliminary data.</text>
</comment>
<keyword evidence="4" id="KW-0547">Nucleotide-binding</keyword>
<comment type="subcellular location">
    <subcellularLocation>
        <location evidence="1">Cell membrane</location>
        <topology evidence="1">Multi-pass membrane protein</topology>
    </subcellularLocation>
</comment>
<evidence type="ECO:0000313" key="12">
    <source>
        <dbReference type="Proteomes" id="UP001595420"/>
    </source>
</evidence>
<evidence type="ECO:0000256" key="4">
    <source>
        <dbReference type="ARBA" id="ARBA00022741"/>
    </source>
</evidence>
<keyword evidence="3 8" id="KW-0812">Transmembrane</keyword>
<dbReference type="CDD" id="cd05387">
    <property type="entry name" value="BY-kinase"/>
    <property type="match status" value="1"/>
</dbReference>
<evidence type="ECO:0000256" key="8">
    <source>
        <dbReference type="SAM" id="Phobius"/>
    </source>
</evidence>
<keyword evidence="12" id="KW-1185">Reference proteome</keyword>
<evidence type="ECO:0000256" key="3">
    <source>
        <dbReference type="ARBA" id="ARBA00022692"/>
    </source>
</evidence>
<evidence type="ECO:0000259" key="9">
    <source>
        <dbReference type="Pfam" id="PF01656"/>
    </source>
</evidence>
<name>A0ABV7C0V5_9PROT</name>
<protein>
    <submittedName>
        <fullName evidence="11">GumC family protein</fullName>
    </submittedName>
</protein>
<evidence type="ECO:0000256" key="2">
    <source>
        <dbReference type="ARBA" id="ARBA00022475"/>
    </source>
</evidence>
<feature type="transmembrane region" description="Helical" evidence="8">
    <location>
        <begin position="462"/>
        <end position="483"/>
    </location>
</feature>
<evidence type="ECO:0000313" key="11">
    <source>
        <dbReference type="EMBL" id="MFC3003542.1"/>
    </source>
</evidence>
<evidence type="ECO:0000256" key="7">
    <source>
        <dbReference type="ARBA" id="ARBA00023136"/>
    </source>
</evidence>
<accession>A0ABV7C0V5</accession>
<dbReference type="EMBL" id="JBHRSB010000012">
    <property type="protein sequence ID" value="MFC3003542.1"/>
    <property type="molecule type" value="Genomic_DNA"/>
</dbReference>
<proteinExistence type="predicted"/>
<dbReference type="InterPro" id="IPR003856">
    <property type="entry name" value="LPS_length_determ_N"/>
</dbReference>
<evidence type="ECO:0000259" key="10">
    <source>
        <dbReference type="Pfam" id="PF02706"/>
    </source>
</evidence>
<dbReference type="PANTHER" id="PTHR32309">
    <property type="entry name" value="TYROSINE-PROTEIN KINASE"/>
    <property type="match status" value="1"/>
</dbReference>
<organism evidence="11 12">
    <name type="scientific">Falsiroseomonas tokyonensis</name>
    <dbReference type="NCBI Taxonomy" id="430521"/>
    <lineage>
        <taxon>Bacteria</taxon>
        <taxon>Pseudomonadati</taxon>
        <taxon>Pseudomonadota</taxon>
        <taxon>Alphaproteobacteria</taxon>
        <taxon>Acetobacterales</taxon>
        <taxon>Roseomonadaceae</taxon>
        <taxon>Falsiroseomonas</taxon>
    </lineage>
</organism>
<dbReference type="InterPro" id="IPR005702">
    <property type="entry name" value="Wzc-like_C"/>
</dbReference>
<evidence type="ECO:0000256" key="6">
    <source>
        <dbReference type="ARBA" id="ARBA00022989"/>
    </source>
</evidence>
<feature type="transmembrane region" description="Helical" evidence="8">
    <location>
        <begin position="39"/>
        <end position="59"/>
    </location>
</feature>
<dbReference type="Proteomes" id="UP001595420">
    <property type="component" value="Unassembled WGS sequence"/>
</dbReference>
<feature type="domain" description="CobQ/CobB/MinD/ParA nucleotide binding" evidence="9">
    <location>
        <begin position="557"/>
        <end position="726"/>
    </location>
</feature>
<dbReference type="InterPro" id="IPR002586">
    <property type="entry name" value="CobQ/CobB/MinD/ParA_Nub-bd_dom"/>
</dbReference>
<reference evidence="12" key="1">
    <citation type="journal article" date="2019" name="Int. J. Syst. Evol. Microbiol.">
        <title>The Global Catalogue of Microorganisms (GCM) 10K type strain sequencing project: providing services to taxonomists for standard genome sequencing and annotation.</title>
        <authorList>
            <consortium name="The Broad Institute Genomics Platform"/>
            <consortium name="The Broad Institute Genome Sequencing Center for Infectious Disease"/>
            <person name="Wu L."/>
            <person name="Ma J."/>
        </authorList>
    </citation>
    <scope>NUCLEOTIDE SEQUENCE [LARGE SCALE GENOMIC DNA]</scope>
    <source>
        <strain evidence="12">CGMCC 1.16855</strain>
    </source>
</reference>
<dbReference type="PANTHER" id="PTHR32309:SF13">
    <property type="entry name" value="FERRIC ENTEROBACTIN TRANSPORT PROTEIN FEPE"/>
    <property type="match status" value="1"/>
</dbReference>
<dbReference type="Pfam" id="PF02706">
    <property type="entry name" value="Wzz"/>
    <property type="match status" value="1"/>
</dbReference>
<dbReference type="Pfam" id="PF01656">
    <property type="entry name" value="CbiA"/>
    <property type="match status" value="1"/>
</dbReference>
<evidence type="ECO:0000256" key="1">
    <source>
        <dbReference type="ARBA" id="ARBA00004651"/>
    </source>
</evidence>
<dbReference type="RefSeq" id="WP_216839998.1">
    <property type="nucleotide sequence ID" value="NZ_JAFNJS010000012.1"/>
</dbReference>
<dbReference type="InterPro" id="IPR050445">
    <property type="entry name" value="Bact_polysacc_biosynth/exp"/>
</dbReference>
<feature type="domain" description="Polysaccharide chain length determinant N-terminal" evidence="10">
    <location>
        <begin position="31"/>
        <end position="117"/>
    </location>
</feature>
<keyword evidence="7 8" id="KW-0472">Membrane</keyword>
<gene>
    <name evidence="11" type="ORF">ACFOD3_26850</name>
</gene>
<keyword evidence="6 8" id="KW-1133">Transmembrane helix</keyword>
<keyword evidence="2" id="KW-1003">Cell membrane</keyword>
<keyword evidence="5" id="KW-0067">ATP-binding</keyword>
<evidence type="ECO:0000256" key="5">
    <source>
        <dbReference type="ARBA" id="ARBA00022840"/>
    </source>
</evidence>